<organism evidence="2 3">
    <name type="scientific">Amycolatopsis vancoresmycina DSM 44592</name>
    <dbReference type="NCBI Taxonomy" id="1292037"/>
    <lineage>
        <taxon>Bacteria</taxon>
        <taxon>Bacillati</taxon>
        <taxon>Actinomycetota</taxon>
        <taxon>Actinomycetes</taxon>
        <taxon>Pseudonocardiales</taxon>
        <taxon>Pseudonocardiaceae</taxon>
        <taxon>Amycolatopsis</taxon>
    </lineage>
</organism>
<evidence type="ECO:0000256" key="1">
    <source>
        <dbReference type="SAM" id="MobiDB-lite"/>
    </source>
</evidence>
<dbReference type="SUPFAM" id="SSF47413">
    <property type="entry name" value="lambda repressor-like DNA-binding domains"/>
    <property type="match status" value="1"/>
</dbReference>
<dbReference type="Proteomes" id="UP000014139">
    <property type="component" value="Unassembled WGS sequence"/>
</dbReference>
<feature type="region of interest" description="Disordered" evidence="1">
    <location>
        <begin position="160"/>
        <end position="180"/>
    </location>
</feature>
<dbReference type="GO" id="GO:0003677">
    <property type="term" value="F:DNA binding"/>
    <property type="evidence" value="ECO:0007669"/>
    <property type="project" value="InterPro"/>
</dbReference>
<dbReference type="PATRIC" id="fig|1292037.4.peg.4886"/>
<dbReference type="Gene3D" id="1.10.260.40">
    <property type="entry name" value="lambda repressor-like DNA-binding domains"/>
    <property type="match status" value="1"/>
</dbReference>
<dbReference type="EMBL" id="AOUO01000384">
    <property type="protein sequence ID" value="EOD65616.1"/>
    <property type="molecule type" value="Genomic_DNA"/>
</dbReference>
<dbReference type="RefSeq" id="WP_003098028.1">
    <property type="nucleotide sequence ID" value="NZ_AOUO01000384.1"/>
</dbReference>
<reference evidence="2 3" key="1">
    <citation type="submission" date="2013-02" db="EMBL/GenBank/DDBJ databases">
        <title>Draft genome sequence of Amycolatopsis vancoresmycina strain DSM 44592T.</title>
        <authorList>
            <person name="Kumar S."/>
            <person name="Kaur N."/>
            <person name="Kaur C."/>
            <person name="Raghava G.P.S."/>
            <person name="Mayilraj S."/>
        </authorList>
    </citation>
    <scope>NUCLEOTIDE SEQUENCE [LARGE SCALE GENOMIC DNA]</scope>
    <source>
        <strain evidence="2 3">DSM 44592</strain>
    </source>
</reference>
<comment type="caution">
    <text evidence="2">The sequence shown here is derived from an EMBL/GenBank/DDBJ whole genome shotgun (WGS) entry which is preliminary data.</text>
</comment>
<dbReference type="CDD" id="cd00093">
    <property type="entry name" value="HTH_XRE"/>
    <property type="match status" value="1"/>
</dbReference>
<dbReference type="InterPro" id="IPR001387">
    <property type="entry name" value="Cro/C1-type_HTH"/>
</dbReference>
<protein>
    <recommendedName>
        <fullName evidence="4">HTH cro/C1-type domain-containing protein</fullName>
    </recommendedName>
</protein>
<evidence type="ECO:0000313" key="3">
    <source>
        <dbReference type="Proteomes" id="UP000014139"/>
    </source>
</evidence>
<accession>R1HZ87</accession>
<evidence type="ECO:0008006" key="4">
    <source>
        <dbReference type="Google" id="ProtNLM"/>
    </source>
</evidence>
<keyword evidence="3" id="KW-1185">Reference proteome</keyword>
<gene>
    <name evidence="2" type="ORF">H480_25820</name>
</gene>
<proteinExistence type="predicted"/>
<dbReference type="InterPro" id="IPR010982">
    <property type="entry name" value="Lambda_DNA-bd_dom_sf"/>
</dbReference>
<dbReference type="AlphaFoldDB" id="R1HZ87"/>
<evidence type="ECO:0000313" key="2">
    <source>
        <dbReference type="EMBL" id="EOD65616.1"/>
    </source>
</evidence>
<sequence>MSETVGAQVRAIREARGMKQRELVDACAAAGWNISASTIENIEGIRRVSKGEDKPRPRREISVDELLALAVVLGVHPIDLLIPGDAGDDELVTLPPGLEVTAGQARAWIAGTGFLEEPADLAELAEVMRRVPTFRAAALNAAWWTPERLHEQQRLTNAALRADEEARSMAPEGDEAPGRG</sequence>
<name>R1HZ87_9PSEU</name>